<protein>
    <submittedName>
        <fullName evidence="2">Transposase</fullName>
    </submittedName>
</protein>
<comment type="caution">
    <text evidence="2">The sequence shown here is derived from an EMBL/GenBank/DDBJ whole genome shotgun (WGS) entry which is preliminary data.</text>
</comment>
<evidence type="ECO:0000259" key="1">
    <source>
        <dbReference type="Pfam" id="PF13358"/>
    </source>
</evidence>
<dbReference type="SUPFAM" id="SSF53098">
    <property type="entry name" value="Ribonuclease H-like"/>
    <property type="match status" value="1"/>
</dbReference>
<dbReference type="PATRIC" id="fig|1008453.3.peg.107"/>
<organism evidence="2 3">
    <name type="scientific">Streptococcus mitis SK1080</name>
    <dbReference type="NCBI Taxonomy" id="1008453"/>
    <lineage>
        <taxon>Bacteria</taxon>
        <taxon>Bacillati</taxon>
        <taxon>Bacillota</taxon>
        <taxon>Bacilli</taxon>
        <taxon>Lactobacillales</taxon>
        <taxon>Streptococcaceae</taxon>
        <taxon>Streptococcus</taxon>
        <taxon>Streptococcus mitis group</taxon>
    </lineage>
</organism>
<dbReference type="InterPro" id="IPR012337">
    <property type="entry name" value="RNaseH-like_sf"/>
</dbReference>
<dbReference type="NCBIfam" id="NF033545">
    <property type="entry name" value="transpos_IS630"/>
    <property type="match status" value="1"/>
</dbReference>
<dbReference type="InterPro" id="IPR038717">
    <property type="entry name" value="Tc1-like_DDE_dom"/>
</dbReference>
<dbReference type="Gene3D" id="3.30.420.10">
    <property type="entry name" value="Ribonuclease H-like superfamily/Ribonuclease H"/>
    <property type="match status" value="1"/>
</dbReference>
<sequence length="217" mass="25686">MVCEILRHVQNLLRKQTLKSLSCLKIKSQFKKIRKRFKTSRRFRKVRLMYQDEAGFGRISKLGACWAPIGVRPHVHSHYIREFRYCYGAIDAHTSESFFLIAGGGNTEWMNAFLEELSQVYPDDYLLLVIDNAIWHKSSTLKIPTNIGFTFIPPYTPEMNPIEQVWKEIRKRGFKNKAFRTLEDVMNQLQDVIQGLEKEVIKSIVNRRWTRMLFENR</sequence>
<name>F9HK92_STRMT</name>
<dbReference type="eggNOG" id="COG3335">
    <property type="taxonomic scope" value="Bacteria"/>
</dbReference>
<dbReference type="Pfam" id="PF13358">
    <property type="entry name" value="DDE_3"/>
    <property type="match status" value="1"/>
</dbReference>
<evidence type="ECO:0000313" key="2">
    <source>
        <dbReference type="EMBL" id="EGP70324.1"/>
    </source>
</evidence>
<proteinExistence type="predicted"/>
<accession>F9HK92</accession>
<gene>
    <name evidence="2" type="ORF">HMPREF9957_0151</name>
</gene>
<evidence type="ECO:0000313" key="3">
    <source>
        <dbReference type="Proteomes" id="UP000004568"/>
    </source>
</evidence>
<dbReference type="InterPro" id="IPR036397">
    <property type="entry name" value="RNaseH_sf"/>
</dbReference>
<dbReference type="GO" id="GO:0003676">
    <property type="term" value="F:nucleic acid binding"/>
    <property type="evidence" value="ECO:0007669"/>
    <property type="project" value="InterPro"/>
</dbReference>
<dbReference type="EMBL" id="AFQV01000005">
    <property type="protein sequence ID" value="EGP70324.1"/>
    <property type="molecule type" value="Genomic_DNA"/>
</dbReference>
<dbReference type="Proteomes" id="UP000004568">
    <property type="component" value="Unassembled WGS sequence"/>
</dbReference>
<reference evidence="2 3" key="1">
    <citation type="submission" date="2011-05" db="EMBL/GenBank/DDBJ databases">
        <authorList>
            <person name="Durkin A.S."/>
            <person name="Radune D."/>
            <person name="Hostetler J."/>
            <person name="Torralba M."/>
            <person name="Gillis M."/>
            <person name="Methe B."/>
            <person name="Sutton G."/>
            <person name="Nelson K.E."/>
        </authorList>
    </citation>
    <scope>NUCLEOTIDE SEQUENCE [LARGE SCALE GENOMIC DNA]</scope>
    <source>
        <strain evidence="2 3">SK1080</strain>
    </source>
</reference>
<feature type="domain" description="Tc1-like transposase DDE" evidence="1">
    <location>
        <begin position="47"/>
        <end position="184"/>
    </location>
</feature>
<dbReference type="InterPro" id="IPR047655">
    <property type="entry name" value="Transpos_IS630-like"/>
</dbReference>
<dbReference type="AlphaFoldDB" id="F9HK92"/>